<evidence type="ECO:0000313" key="1">
    <source>
        <dbReference type="EMBL" id="GAA1409546.1"/>
    </source>
</evidence>
<comment type="caution">
    <text evidence="1">The sequence shown here is derived from an EMBL/GenBank/DDBJ whole genome shotgun (WGS) entry which is preliminary data.</text>
</comment>
<organism evidence="1 2">
    <name type="scientific">Kitasatospora putterlickiae</name>
    <dbReference type="NCBI Taxonomy" id="221725"/>
    <lineage>
        <taxon>Bacteria</taxon>
        <taxon>Bacillati</taxon>
        <taxon>Actinomycetota</taxon>
        <taxon>Actinomycetes</taxon>
        <taxon>Kitasatosporales</taxon>
        <taxon>Streptomycetaceae</taxon>
        <taxon>Kitasatospora</taxon>
    </lineage>
</organism>
<gene>
    <name evidence="1" type="ORF">GCM10009639_59900</name>
</gene>
<reference evidence="1 2" key="1">
    <citation type="journal article" date="2019" name="Int. J. Syst. Evol. Microbiol.">
        <title>The Global Catalogue of Microorganisms (GCM) 10K type strain sequencing project: providing services to taxonomists for standard genome sequencing and annotation.</title>
        <authorList>
            <consortium name="The Broad Institute Genomics Platform"/>
            <consortium name="The Broad Institute Genome Sequencing Center for Infectious Disease"/>
            <person name="Wu L."/>
            <person name="Ma J."/>
        </authorList>
    </citation>
    <scope>NUCLEOTIDE SEQUENCE [LARGE SCALE GENOMIC DNA]</scope>
    <source>
        <strain evidence="1 2">JCM 12393</strain>
    </source>
</reference>
<proteinExistence type="predicted"/>
<keyword evidence="2" id="KW-1185">Reference proteome</keyword>
<accession>A0ABN1YFA3</accession>
<dbReference type="Proteomes" id="UP001499863">
    <property type="component" value="Unassembled WGS sequence"/>
</dbReference>
<name>A0ABN1YFA3_9ACTN</name>
<protein>
    <submittedName>
        <fullName evidence="1">Uncharacterized protein</fullName>
    </submittedName>
</protein>
<dbReference type="EMBL" id="BAAAKJ010000368">
    <property type="protein sequence ID" value="GAA1409546.1"/>
    <property type="molecule type" value="Genomic_DNA"/>
</dbReference>
<sequence>MLAMTELEELVLTPDERARGVRVDGVMFTMDWTGEDHPGQLAEFVAGRVRAFGIPPTGIDTTAVQQTAEADPALRRGDLPVRQLDHLSTVLSGLGCTLAVWDSGTDGYEVLVTRTAGLDPAEPAEPTGLTGLTGLTHEDLPVRAWGTEREETLVSLTCPGCSAMLVWELPPTETLADEHCDCGTPLFDATGRPMPDVTLHD</sequence>
<evidence type="ECO:0000313" key="2">
    <source>
        <dbReference type="Proteomes" id="UP001499863"/>
    </source>
</evidence>